<feature type="compositionally biased region" description="Basic and acidic residues" evidence="1">
    <location>
        <begin position="740"/>
        <end position="768"/>
    </location>
</feature>
<dbReference type="Proteomes" id="UP001321760">
    <property type="component" value="Unassembled WGS sequence"/>
</dbReference>
<feature type="compositionally biased region" description="Basic and acidic residues" evidence="1">
    <location>
        <begin position="428"/>
        <end position="440"/>
    </location>
</feature>
<feature type="compositionally biased region" description="Polar residues" evidence="1">
    <location>
        <begin position="259"/>
        <end position="272"/>
    </location>
</feature>
<evidence type="ECO:0000313" key="2">
    <source>
        <dbReference type="EMBL" id="KAK4455602.1"/>
    </source>
</evidence>
<sequence length="788" mass="88702">MKETMDGAAKSIDIVAKCILPQRPHHLSLSSAYKYPKPDGFWFTGESSPLQYLTFVSDADRGILYTRASYEICEEPEGAPAAMPVKVLAKGEVKKKLSIKDYQRKKNNSASPTDNEPAVKSEARPNGAPAPAKVPREEDRKEAIKPIEKHEMRQEGQRPEKPRSELNGERTKSSQQKPHADAESRKRNADIDGTLPPQKRVKSDSITSRPDTSRPTKPEPPRARDRVNEKSHRNSRGESLHPTANGLAPSTADRERENTASPRSTIQVNGTRPHSDSGRSTPRRMENTARSALPELLSPLHPALEAELQERETGRKRIADKAPPRPQKTDPPAKKPKQPLPIPQLLSPTLPPIVEAELARRKKLSSKEGNNRNNLTPESPTSTRKTKVQHADEEEPPQPARPSRIVTIKLKKAMAKRAKELLSLPSRSAKEALRKERSMSVEDTPPPARKRPRPVDDTPSEPTVAKRNKATADSVIARPIGPSTPLKQSATAMSRVTSNQSMGTPGNSQSLTLTPGALDRPPTRSGSVEPGRARSAADMLRDRAAIENLKEKNEEYRLLGNSLKHQRDDIMSAAKDGLTKDDERRRTALHFEMILAYMVSFSMFNQSRILERKVCDLNRFESLLPHFSELRYRIRREGHPEALLALALQLHAICLEHITAAFQTLDPQAALSGFARWAKLERQRAPTWADAIASYDAVEDRRMRTLMGPWTKVEDAVMATLNILRRWADRHNVRWNPVVMKDKQADADRERDRDQDRERERPRERIPERMNGGGGGRDRHRERDRDRD</sequence>
<dbReference type="EMBL" id="MU865914">
    <property type="protein sequence ID" value="KAK4455602.1"/>
    <property type="molecule type" value="Genomic_DNA"/>
</dbReference>
<feature type="compositionally biased region" description="Basic and acidic residues" evidence="1">
    <location>
        <begin position="776"/>
        <end position="788"/>
    </location>
</feature>
<feature type="compositionally biased region" description="Basic and acidic residues" evidence="1">
    <location>
        <begin position="273"/>
        <end position="287"/>
    </location>
</feature>
<evidence type="ECO:0000256" key="1">
    <source>
        <dbReference type="SAM" id="MobiDB-lite"/>
    </source>
</evidence>
<feature type="region of interest" description="Disordered" evidence="1">
    <location>
        <begin position="738"/>
        <end position="788"/>
    </location>
</feature>
<proteinExistence type="predicted"/>
<organism evidence="2 3">
    <name type="scientific">Podospora aff. communis PSN243</name>
    <dbReference type="NCBI Taxonomy" id="3040156"/>
    <lineage>
        <taxon>Eukaryota</taxon>
        <taxon>Fungi</taxon>
        <taxon>Dikarya</taxon>
        <taxon>Ascomycota</taxon>
        <taxon>Pezizomycotina</taxon>
        <taxon>Sordariomycetes</taxon>
        <taxon>Sordariomycetidae</taxon>
        <taxon>Sordariales</taxon>
        <taxon>Podosporaceae</taxon>
        <taxon>Podospora</taxon>
    </lineage>
</organism>
<feature type="compositionally biased region" description="Basic and acidic residues" evidence="1">
    <location>
        <begin position="308"/>
        <end position="333"/>
    </location>
</feature>
<accession>A0AAV9H772</accession>
<dbReference type="AlphaFoldDB" id="A0AAV9H772"/>
<feature type="region of interest" description="Disordered" evidence="1">
    <location>
        <begin position="99"/>
        <end position="536"/>
    </location>
</feature>
<gene>
    <name evidence="2" type="ORF">QBC34DRAFT_71025</name>
</gene>
<protein>
    <recommendedName>
        <fullName evidence="4">DNA replication regulator Sld3 C-terminal domain-containing protein</fullName>
    </recommendedName>
</protein>
<comment type="caution">
    <text evidence="2">The sequence shown here is derived from an EMBL/GenBank/DDBJ whole genome shotgun (WGS) entry which is preliminary data.</text>
</comment>
<name>A0AAV9H772_9PEZI</name>
<feature type="compositionally biased region" description="Polar residues" evidence="1">
    <location>
        <begin position="485"/>
        <end position="513"/>
    </location>
</feature>
<evidence type="ECO:0000313" key="3">
    <source>
        <dbReference type="Proteomes" id="UP001321760"/>
    </source>
</evidence>
<feature type="compositionally biased region" description="Polar residues" evidence="1">
    <location>
        <begin position="371"/>
        <end position="383"/>
    </location>
</feature>
<reference evidence="2" key="1">
    <citation type="journal article" date="2023" name="Mol. Phylogenet. Evol.">
        <title>Genome-scale phylogeny and comparative genomics of the fungal order Sordariales.</title>
        <authorList>
            <person name="Hensen N."/>
            <person name="Bonometti L."/>
            <person name="Westerberg I."/>
            <person name="Brannstrom I.O."/>
            <person name="Guillou S."/>
            <person name="Cros-Aarteil S."/>
            <person name="Calhoun S."/>
            <person name="Haridas S."/>
            <person name="Kuo A."/>
            <person name="Mondo S."/>
            <person name="Pangilinan J."/>
            <person name="Riley R."/>
            <person name="LaButti K."/>
            <person name="Andreopoulos B."/>
            <person name="Lipzen A."/>
            <person name="Chen C."/>
            <person name="Yan M."/>
            <person name="Daum C."/>
            <person name="Ng V."/>
            <person name="Clum A."/>
            <person name="Steindorff A."/>
            <person name="Ohm R.A."/>
            <person name="Martin F."/>
            <person name="Silar P."/>
            <person name="Natvig D.O."/>
            <person name="Lalanne C."/>
            <person name="Gautier V."/>
            <person name="Ament-Velasquez S.L."/>
            <person name="Kruys A."/>
            <person name="Hutchinson M.I."/>
            <person name="Powell A.J."/>
            <person name="Barry K."/>
            <person name="Miller A.N."/>
            <person name="Grigoriev I.V."/>
            <person name="Debuchy R."/>
            <person name="Gladieux P."/>
            <person name="Hiltunen Thoren M."/>
            <person name="Johannesson H."/>
        </authorList>
    </citation>
    <scope>NUCLEOTIDE SEQUENCE</scope>
    <source>
        <strain evidence="2">PSN243</strain>
    </source>
</reference>
<keyword evidence="3" id="KW-1185">Reference proteome</keyword>
<reference evidence="2" key="2">
    <citation type="submission" date="2023-05" db="EMBL/GenBank/DDBJ databases">
        <authorList>
            <consortium name="Lawrence Berkeley National Laboratory"/>
            <person name="Steindorff A."/>
            <person name="Hensen N."/>
            <person name="Bonometti L."/>
            <person name="Westerberg I."/>
            <person name="Brannstrom I.O."/>
            <person name="Guillou S."/>
            <person name="Cros-Aarteil S."/>
            <person name="Calhoun S."/>
            <person name="Haridas S."/>
            <person name="Kuo A."/>
            <person name="Mondo S."/>
            <person name="Pangilinan J."/>
            <person name="Riley R."/>
            <person name="Labutti K."/>
            <person name="Andreopoulos B."/>
            <person name="Lipzen A."/>
            <person name="Chen C."/>
            <person name="Yanf M."/>
            <person name="Daum C."/>
            <person name="Ng V."/>
            <person name="Clum A."/>
            <person name="Ohm R."/>
            <person name="Martin F."/>
            <person name="Silar P."/>
            <person name="Natvig D."/>
            <person name="Lalanne C."/>
            <person name="Gautier V."/>
            <person name="Ament-Velasquez S.L."/>
            <person name="Kruys A."/>
            <person name="Hutchinson M.I."/>
            <person name="Powell A.J."/>
            <person name="Barry K."/>
            <person name="Miller A.N."/>
            <person name="Grigoriev I.V."/>
            <person name="Debuchy R."/>
            <person name="Gladieux P."/>
            <person name="Thoren M.H."/>
            <person name="Johannesson H."/>
        </authorList>
    </citation>
    <scope>NUCLEOTIDE SEQUENCE</scope>
    <source>
        <strain evidence="2">PSN243</strain>
    </source>
</reference>
<evidence type="ECO:0008006" key="4">
    <source>
        <dbReference type="Google" id="ProtNLM"/>
    </source>
</evidence>
<feature type="compositionally biased region" description="Basic and acidic residues" evidence="1">
    <location>
        <begin position="134"/>
        <end position="190"/>
    </location>
</feature>
<feature type="compositionally biased region" description="Basic and acidic residues" evidence="1">
    <location>
        <begin position="211"/>
        <end position="239"/>
    </location>
</feature>